<evidence type="ECO:0000256" key="3">
    <source>
        <dbReference type="ARBA" id="ARBA00023172"/>
    </source>
</evidence>
<proteinExistence type="predicted"/>
<evidence type="ECO:0000313" key="7">
    <source>
        <dbReference type="EMBL" id="MCP3733221.1"/>
    </source>
</evidence>
<dbReference type="EMBL" id="JAMLDX010000037">
    <property type="protein sequence ID" value="MCP3733221.1"/>
    <property type="molecule type" value="Genomic_DNA"/>
</dbReference>
<dbReference type="InterPro" id="IPR006119">
    <property type="entry name" value="Resolv_N"/>
</dbReference>
<name>A0A9X2HRT5_9SPHN</name>
<dbReference type="GO" id="GO:0003677">
    <property type="term" value="F:DNA binding"/>
    <property type="evidence" value="ECO:0007669"/>
    <property type="project" value="UniProtKB-KW"/>
</dbReference>
<dbReference type="PANTHER" id="PTHR30461">
    <property type="entry name" value="DNA-INVERTASE FROM LAMBDOID PROPHAGE"/>
    <property type="match status" value="1"/>
</dbReference>
<evidence type="ECO:0000256" key="4">
    <source>
        <dbReference type="PIRSR" id="PIRSR606118-50"/>
    </source>
</evidence>
<organism evidence="7 8">
    <name type="scientific">Sphingomonas tagetis</name>
    <dbReference type="NCBI Taxonomy" id="2949092"/>
    <lineage>
        <taxon>Bacteria</taxon>
        <taxon>Pseudomonadati</taxon>
        <taxon>Pseudomonadota</taxon>
        <taxon>Alphaproteobacteria</taxon>
        <taxon>Sphingomonadales</taxon>
        <taxon>Sphingomonadaceae</taxon>
        <taxon>Sphingomonas</taxon>
    </lineage>
</organism>
<feature type="domain" description="Resolvase/invertase-type recombinase catalytic" evidence="6">
    <location>
        <begin position="5"/>
        <end position="141"/>
    </location>
</feature>
<dbReference type="Gene3D" id="3.40.50.1390">
    <property type="entry name" value="Resolvase, N-terminal catalytic domain"/>
    <property type="match status" value="1"/>
</dbReference>
<evidence type="ECO:0000259" key="6">
    <source>
        <dbReference type="PROSITE" id="PS51736"/>
    </source>
</evidence>
<dbReference type="Proteomes" id="UP001139451">
    <property type="component" value="Unassembled WGS sequence"/>
</dbReference>
<evidence type="ECO:0000256" key="5">
    <source>
        <dbReference type="PROSITE-ProRule" id="PRU10137"/>
    </source>
</evidence>
<feature type="active site" description="O-(5'-phospho-DNA)-serine intermediate" evidence="4 5">
    <location>
        <position position="13"/>
    </location>
</feature>
<dbReference type="PROSITE" id="PS00397">
    <property type="entry name" value="RECOMBINASES_1"/>
    <property type="match status" value="1"/>
</dbReference>
<keyword evidence="1" id="KW-0229">DNA integration</keyword>
<keyword evidence="3" id="KW-0233">DNA recombination</keyword>
<dbReference type="CDD" id="cd00338">
    <property type="entry name" value="Ser_Recombinase"/>
    <property type="match status" value="1"/>
</dbReference>
<keyword evidence="2" id="KW-0238">DNA-binding</keyword>
<dbReference type="GO" id="GO:0000150">
    <property type="term" value="F:DNA strand exchange activity"/>
    <property type="evidence" value="ECO:0007669"/>
    <property type="project" value="InterPro"/>
</dbReference>
<dbReference type="AlphaFoldDB" id="A0A9X2HRT5"/>
<dbReference type="InterPro" id="IPR006118">
    <property type="entry name" value="Recombinase_CS"/>
</dbReference>
<comment type="caution">
    <text evidence="7">The sequence shown here is derived from an EMBL/GenBank/DDBJ whole genome shotgun (WGS) entry which is preliminary data.</text>
</comment>
<dbReference type="InterPro" id="IPR036162">
    <property type="entry name" value="Resolvase-like_N_sf"/>
</dbReference>
<evidence type="ECO:0000256" key="2">
    <source>
        <dbReference type="ARBA" id="ARBA00023125"/>
    </source>
</evidence>
<accession>A0A9X2HRT5</accession>
<dbReference type="PROSITE" id="PS51736">
    <property type="entry name" value="RECOMBINASES_3"/>
    <property type="match status" value="1"/>
</dbReference>
<dbReference type="SMART" id="SM00857">
    <property type="entry name" value="Resolvase"/>
    <property type="match status" value="1"/>
</dbReference>
<keyword evidence="8" id="KW-1185">Reference proteome</keyword>
<evidence type="ECO:0000256" key="1">
    <source>
        <dbReference type="ARBA" id="ARBA00022908"/>
    </source>
</evidence>
<evidence type="ECO:0000313" key="8">
    <source>
        <dbReference type="Proteomes" id="UP001139451"/>
    </source>
</evidence>
<dbReference type="Pfam" id="PF00239">
    <property type="entry name" value="Resolvase"/>
    <property type="match status" value="1"/>
</dbReference>
<protein>
    <submittedName>
        <fullName evidence="7">Recombinase family protein</fullName>
    </submittedName>
</protein>
<dbReference type="RefSeq" id="WP_254297424.1">
    <property type="nucleotide sequence ID" value="NZ_JAMLDX010000037.1"/>
</dbReference>
<sequence length="232" mass="24375">MSAQRAITYARVSTARQGASGLGLEAQRAAVQAHAAATGMTIVAEYVEVESGKRDDRPQLAAALSACRLHRAVLLIAKLDRLSRSVRTVSTLMDSGVEFSCVDMPHANRLTLHLMAAMAEYERDMISARTKAALAAAKARGVKMGNPRGAAALGDSYRMGVANSAAARTRRAGEAALALAPIIAEVGADQDNAEVARRLNARGVPAPSGGVWRASQVRRVRLRCAEAAQCAA</sequence>
<dbReference type="GO" id="GO:0015074">
    <property type="term" value="P:DNA integration"/>
    <property type="evidence" value="ECO:0007669"/>
    <property type="project" value="UniProtKB-KW"/>
</dbReference>
<dbReference type="InterPro" id="IPR050639">
    <property type="entry name" value="SSR_resolvase"/>
</dbReference>
<dbReference type="PANTHER" id="PTHR30461:SF2">
    <property type="entry name" value="SERINE RECOMBINASE PINE-RELATED"/>
    <property type="match status" value="1"/>
</dbReference>
<gene>
    <name evidence="7" type="ORF">M9978_22715</name>
</gene>
<dbReference type="SUPFAM" id="SSF53041">
    <property type="entry name" value="Resolvase-like"/>
    <property type="match status" value="1"/>
</dbReference>
<reference evidence="7" key="1">
    <citation type="submission" date="2022-05" db="EMBL/GenBank/DDBJ databases">
        <title>Sphingomonas sp. strain MG17 Genome sequencing and assembly.</title>
        <authorList>
            <person name="Kim I."/>
        </authorList>
    </citation>
    <scope>NUCLEOTIDE SEQUENCE</scope>
    <source>
        <strain evidence="7">MG17</strain>
    </source>
</reference>